<protein>
    <recommendedName>
        <fullName evidence="8">Anoctamin</fullName>
    </recommendedName>
</protein>
<comment type="similarity">
    <text evidence="2 8">Belongs to the anoctamin family.</text>
</comment>
<comment type="subcellular location">
    <subcellularLocation>
        <location evidence="1">Cell membrane</location>
        <topology evidence="1">Multi-pass membrane protein</topology>
    </subcellularLocation>
    <subcellularLocation>
        <location evidence="8">Membrane</location>
        <topology evidence="8">Multi-pass membrane protein</topology>
    </subcellularLocation>
</comment>
<keyword evidence="5 8" id="KW-1133">Transmembrane helix</keyword>
<dbReference type="Pfam" id="PF04547">
    <property type="entry name" value="Anoctamin"/>
    <property type="match status" value="1"/>
</dbReference>
<feature type="transmembrane region" description="Helical" evidence="8">
    <location>
        <begin position="238"/>
        <end position="268"/>
    </location>
</feature>
<reference evidence="11 12" key="1">
    <citation type="submission" date="2023-03" db="EMBL/GenBank/DDBJ databases">
        <title>Genome insight into feeding habits of ladybird beetles.</title>
        <authorList>
            <person name="Li H.-S."/>
            <person name="Huang Y.-H."/>
            <person name="Pang H."/>
        </authorList>
    </citation>
    <scope>NUCLEOTIDE SEQUENCE [LARGE SCALE GENOMIC DNA]</scope>
    <source>
        <strain evidence="11">SYSU_2023b</strain>
        <tissue evidence="11">Whole body</tissue>
    </source>
</reference>
<evidence type="ECO:0000313" key="11">
    <source>
        <dbReference type="EMBL" id="KAK9870211.1"/>
    </source>
</evidence>
<dbReference type="Pfam" id="PF16178">
    <property type="entry name" value="Anoct_dimer"/>
    <property type="match status" value="1"/>
</dbReference>
<dbReference type="GO" id="GO:0046983">
    <property type="term" value="F:protein dimerization activity"/>
    <property type="evidence" value="ECO:0007669"/>
    <property type="project" value="InterPro"/>
</dbReference>
<evidence type="ECO:0000256" key="4">
    <source>
        <dbReference type="ARBA" id="ARBA00022692"/>
    </source>
</evidence>
<dbReference type="AlphaFoldDB" id="A0AAW1TR05"/>
<evidence type="ECO:0000256" key="8">
    <source>
        <dbReference type="RuleBase" id="RU280814"/>
    </source>
</evidence>
<evidence type="ECO:0000256" key="7">
    <source>
        <dbReference type="ARBA" id="ARBA00023180"/>
    </source>
</evidence>
<evidence type="ECO:0000259" key="10">
    <source>
        <dbReference type="Pfam" id="PF16178"/>
    </source>
</evidence>
<feature type="domain" description="Anoctamin dimerisation" evidence="10">
    <location>
        <begin position="26"/>
        <end position="227"/>
    </location>
</feature>
<keyword evidence="12" id="KW-1185">Reference proteome</keyword>
<evidence type="ECO:0000256" key="3">
    <source>
        <dbReference type="ARBA" id="ARBA00022475"/>
    </source>
</evidence>
<evidence type="ECO:0000256" key="6">
    <source>
        <dbReference type="ARBA" id="ARBA00023136"/>
    </source>
</evidence>
<keyword evidence="7" id="KW-0325">Glycoprotein</keyword>
<evidence type="ECO:0000256" key="5">
    <source>
        <dbReference type="ARBA" id="ARBA00022989"/>
    </source>
</evidence>
<keyword evidence="6 8" id="KW-0472">Membrane</keyword>
<evidence type="ECO:0000259" key="9">
    <source>
        <dbReference type="Pfam" id="PF04547"/>
    </source>
</evidence>
<feature type="domain" description="Anoctamin transmembrane" evidence="9">
    <location>
        <begin position="230"/>
        <end position="326"/>
    </location>
</feature>
<proteinExistence type="inferred from homology"/>
<dbReference type="InterPro" id="IPR032394">
    <property type="entry name" value="Anoct_dimer"/>
</dbReference>
<dbReference type="PANTHER" id="PTHR12308:SF83">
    <property type="entry name" value="ANOCTAMIN"/>
    <property type="match status" value="1"/>
</dbReference>
<comment type="caution">
    <text evidence="8">Lacks conserved residue(s) required for the propagation of feature annotation.</text>
</comment>
<keyword evidence="3" id="KW-1003">Cell membrane</keyword>
<organism evidence="11 12">
    <name type="scientific">Henosepilachna vigintioctopunctata</name>
    <dbReference type="NCBI Taxonomy" id="420089"/>
    <lineage>
        <taxon>Eukaryota</taxon>
        <taxon>Metazoa</taxon>
        <taxon>Ecdysozoa</taxon>
        <taxon>Arthropoda</taxon>
        <taxon>Hexapoda</taxon>
        <taxon>Insecta</taxon>
        <taxon>Pterygota</taxon>
        <taxon>Neoptera</taxon>
        <taxon>Endopterygota</taxon>
        <taxon>Coleoptera</taxon>
        <taxon>Polyphaga</taxon>
        <taxon>Cucujiformia</taxon>
        <taxon>Coccinelloidea</taxon>
        <taxon>Coccinellidae</taxon>
        <taxon>Epilachninae</taxon>
        <taxon>Epilachnini</taxon>
        <taxon>Henosepilachna</taxon>
    </lineage>
</organism>
<evidence type="ECO:0000313" key="12">
    <source>
        <dbReference type="Proteomes" id="UP001431783"/>
    </source>
</evidence>
<dbReference type="PANTHER" id="PTHR12308">
    <property type="entry name" value="ANOCTAMIN"/>
    <property type="match status" value="1"/>
</dbReference>
<dbReference type="InterPro" id="IPR049452">
    <property type="entry name" value="Anoctamin_TM"/>
</dbReference>
<accession>A0AAW1TR05</accession>
<dbReference type="GO" id="GO:0005886">
    <property type="term" value="C:plasma membrane"/>
    <property type="evidence" value="ECO:0007669"/>
    <property type="project" value="UniProtKB-SubCell"/>
</dbReference>
<dbReference type="InterPro" id="IPR007632">
    <property type="entry name" value="Anoctamin"/>
</dbReference>
<gene>
    <name evidence="11" type="ORF">WA026_006295</name>
</gene>
<evidence type="ECO:0000256" key="2">
    <source>
        <dbReference type="ARBA" id="ARBA00009671"/>
    </source>
</evidence>
<dbReference type="GO" id="GO:0005254">
    <property type="term" value="F:chloride channel activity"/>
    <property type="evidence" value="ECO:0007669"/>
    <property type="project" value="TreeGrafter"/>
</dbReference>
<name>A0AAW1TR05_9CUCU</name>
<dbReference type="EMBL" id="JARQZJ010000002">
    <property type="protein sequence ID" value="KAK9870211.1"/>
    <property type="molecule type" value="Genomic_DNA"/>
</dbReference>
<keyword evidence="4 8" id="KW-0812">Transmembrane</keyword>
<dbReference type="Proteomes" id="UP001431783">
    <property type="component" value="Unassembled WGS sequence"/>
</dbReference>
<evidence type="ECO:0000256" key="1">
    <source>
        <dbReference type="ARBA" id="ARBA00004651"/>
    </source>
</evidence>
<comment type="caution">
    <text evidence="11">The sequence shown here is derived from an EMBL/GenBank/DDBJ whole genome shotgun (WGS) entry which is preliminary data.</text>
</comment>
<sequence length="341" mass="40206">MSKLDIWRKHVRALMRRWNCFTTGESVDYVLAYEEVTKAGNKHFEEKRKTFEFNLLQAGLLLERDETQTVHFVKIHAPKPVLCQYAELLKLRLPLKLTEREKATNMLSQTLNKILKYCSIQVDKNIFPAERYRLTLEYSRDKDYLFDSDASDFFRTSARIMIIDYILEREKYSDQVNCNGIKKLLAEGVYKAAYPLHEGDLNREKSKRKLLLDHWASVSQWIKYQPLDEIKEYFGVKFALYFTWLGFYTHMLIPAAIVGVLCFLFGIFTLNKDEVVKDVCNLDIVMCPRCDKYCDYWKLSEGCTYAKIQHFIDHPATIFFAIFMSFGRHFIWNCGNDTVQA</sequence>